<protein>
    <recommendedName>
        <fullName evidence="6">Maltase</fullName>
    </recommendedName>
</protein>
<organism evidence="12 13">
    <name type="scientific">Ceratodon purpureus</name>
    <name type="common">Fire moss</name>
    <name type="synonym">Dicranum purpureum</name>
    <dbReference type="NCBI Taxonomy" id="3225"/>
    <lineage>
        <taxon>Eukaryota</taxon>
        <taxon>Viridiplantae</taxon>
        <taxon>Streptophyta</taxon>
        <taxon>Embryophyta</taxon>
        <taxon>Bryophyta</taxon>
        <taxon>Bryophytina</taxon>
        <taxon>Bryopsida</taxon>
        <taxon>Dicranidae</taxon>
        <taxon>Pseudoditrichales</taxon>
        <taxon>Ditrichaceae</taxon>
        <taxon>Ceratodon</taxon>
    </lineage>
</organism>
<dbReference type="InterPro" id="IPR017853">
    <property type="entry name" value="GH"/>
</dbReference>
<dbReference type="InterPro" id="IPR000322">
    <property type="entry name" value="Glyco_hydro_31_TIM"/>
</dbReference>
<dbReference type="Pfam" id="PF21365">
    <property type="entry name" value="Glyco_hydro_31_3rd"/>
    <property type="match status" value="1"/>
</dbReference>
<dbReference type="SUPFAM" id="SSF74650">
    <property type="entry name" value="Galactose mutarotase-like"/>
    <property type="match status" value="1"/>
</dbReference>
<feature type="transmembrane region" description="Helical" evidence="8">
    <location>
        <begin position="42"/>
        <end position="59"/>
    </location>
</feature>
<dbReference type="Pfam" id="PF13802">
    <property type="entry name" value="Gal_mutarotas_2"/>
    <property type="match status" value="1"/>
</dbReference>
<dbReference type="InterPro" id="IPR030458">
    <property type="entry name" value="Glyco_hydro_31_AS"/>
</dbReference>
<keyword evidence="8" id="KW-0812">Transmembrane</keyword>
<proteinExistence type="inferred from homology"/>
<keyword evidence="2" id="KW-0732">Signal</keyword>
<keyword evidence="5 7" id="KW-0326">Glycosidase</keyword>
<sequence>MAEVGGGSHTLSLSRDSRRTVCSSWATEPVFSGTSIMAGGKSFFALVLLGACLVLLGGLPEANAGIRFNEPFMHRGRGMHELGNVKEYDHKQGFEATLHFVSDSGNNTYGADINPLHLVVRVEKSTRLRVYLSDFSNSRWEVPHTLIPRQKIDSKLKDAKIHELAVSYTRKPFGFAVTRISTGDVLFNSTPPTTSAANDELLFNSLVFKDQYLEISTQLPAGASLYGLGESTRPDGLKLKTNHTYTLWATDIGSINLDMDLYGSYPFYLDVREGGLSHGVLLLNSNGMEITYNKEFLTYKVLGGVFDFYFFPGPTPLDVVDQFTQLVGRPAPQPYWSFGFHQCRWGYRNISMTRNVVENYKKAKIPLDTMWNDIDYMEKYKDFTADPVRFPLKELRSFVDELHANQQQYVIIVDPGIATAYKDYGTYLRGLEADIYLKKQNGDNYLGQVWPGPVYFPDFLHPNSTEWWIKETQLFHDQIPFDGMWIDMNELANFCTGTSCTFNGTVIDDLTSCYLQCPDEFNHTKYDVPGFKINHVGAYEGLGYRTAAMTVKHYDGTLEYDAHNLYGLAESIATNKAMTLVRNKRPFVLSRSTFIGSGAHTAHWTGDNGATFNDLAYSIVTVLNSGILGIPMIGADICGFNDETTEDTCNRWIQVGAFHPFSRAHNNINNQPKELYLWKSVTVSAQKALGLRYRLLPYFYTLNYEAHKKGYPIVRPLFFAFPLDSNTLDVSYQFLIGNNILVSPVVTANTTSIEAYFPKGTWYNMFDWSKVVSKGENFTLDAPWDSINVHVHEGSIITLQDSGMTSFEVRKTPFTLVVSFPSDSLLSSASGYIFLDSGDDIDMDLQVHKSSLVSFKADFEGGNGLLKSKVKNGEYALKEGWIIDNLVLLGVKDRPTSFYLNRELIDLKVEMLADSGVYISGLGHLLGETFEFKWTL</sequence>
<dbReference type="InterPro" id="IPR011013">
    <property type="entry name" value="Gal_mutarotase_sf_dom"/>
</dbReference>
<reference evidence="12" key="1">
    <citation type="submission" date="2020-06" db="EMBL/GenBank/DDBJ databases">
        <title>WGS assembly of Ceratodon purpureus strain R40.</title>
        <authorList>
            <person name="Carey S.B."/>
            <person name="Jenkins J."/>
            <person name="Shu S."/>
            <person name="Lovell J.T."/>
            <person name="Sreedasyam A."/>
            <person name="Maumus F."/>
            <person name="Tiley G.P."/>
            <person name="Fernandez-Pozo N."/>
            <person name="Barry K."/>
            <person name="Chen C."/>
            <person name="Wang M."/>
            <person name="Lipzen A."/>
            <person name="Daum C."/>
            <person name="Saski C.A."/>
            <person name="Payton A.C."/>
            <person name="Mcbreen J.C."/>
            <person name="Conrad R.E."/>
            <person name="Kollar L.M."/>
            <person name="Olsson S."/>
            <person name="Huttunen S."/>
            <person name="Landis J.B."/>
            <person name="Wickett N.J."/>
            <person name="Johnson M.G."/>
            <person name="Rensing S.A."/>
            <person name="Grimwood J."/>
            <person name="Schmutz J."/>
            <person name="Mcdaniel S.F."/>
        </authorList>
    </citation>
    <scope>NUCLEOTIDE SEQUENCE</scope>
    <source>
        <strain evidence="12">R40</strain>
    </source>
</reference>
<gene>
    <name evidence="12" type="ORF">KC19_4G190600</name>
</gene>
<comment type="caution">
    <text evidence="12">The sequence shown here is derived from an EMBL/GenBank/DDBJ whole genome shotgun (WGS) entry which is preliminary data.</text>
</comment>
<keyword evidence="4" id="KW-0325">Glycoprotein</keyword>
<evidence type="ECO:0000256" key="4">
    <source>
        <dbReference type="ARBA" id="ARBA00023180"/>
    </source>
</evidence>
<dbReference type="Gene3D" id="2.60.40.1180">
    <property type="entry name" value="Golgi alpha-mannosidase II"/>
    <property type="match status" value="2"/>
</dbReference>
<evidence type="ECO:0000259" key="10">
    <source>
        <dbReference type="Pfam" id="PF13802"/>
    </source>
</evidence>
<feature type="domain" description="Glycoside hydrolase family 31 N-terminal" evidence="10">
    <location>
        <begin position="168"/>
        <end position="288"/>
    </location>
</feature>
<dbReference type="AlphaFoldDB" id="A0A8T0ICQ8"/>
<evidence type="ECO:0000256" key="6">
    <source>
        <dbReference type="ARBA" id="ARBA00041343"/>
    </source>
</evidence>
<feature type="domain" description="Glycoside hydrolase family 31 TIM barrel" evidence="9">
    <location>
        <begin position="331"/>
        <end position="702"/>
    </location>
</feature>
<dbReference type="GO" id="GO:0005975">
    <property type="term" value="P:carbohydrate metabolic process"/>
    <property type="evidence" value="ECO:0007669"/>
    <property type="project" value="InterPro"/>
</dbReference>
<keyword evidence="8" id="KW-1133">Transmembrane helix</keyword>
<dbReference type="EMBL" id="CM026424">
    <property type="protein sequence ID" value="KAG0580676.1"/>
    <property type="molecule type" value="Genomic_DNA"/>
</dbReference>
<evidence type="ECO:0000259" key="11">
    <source>
        <dbReference type="Pfam" id="PF21365"/>
    </source>
</evidence>
<evidence type="ECO:0000313" key="12">
    <source>
        <dbReference type="EMBL" id="KAG0580676.1"/>
    </source>
</evidence>
<dbReference type="Pfam" id="PF01055">
    <property type="entry name" value="Glyco_hydro_31_2nd"/>
    <property type="match status" value="1"/>
</dbReference>
<dbReference type="InterPro" id="IPR013780">
    <property type="entry name" value="Glyco_hydro_b"/>
</dbReference>
<dbReference type="PROSITE" id="PS00129">
    <property type="entry name" value="GLYCOSYL_HYDROL_F31_1"/>
    <property type="match status" value="1"/>
</dbReference>
<dbReference type="Gene3D" id="3.20.20.80">
    <property type="entry name" value="Glycosidases"/>
    <property type="match status" value="1"/>
</dbReference>
<dbReference type="InterPro" id="IPR048395">
    <property type="entry name" value="Glyco_hydro_31_C"/>
</dbReference>
<keyword evidence="3 7" id="KW-0378">Hydrolase</keyword>
<evidence type="ECO:0000256" key="2">
    <source>
        <dbReference type="ARBA" id="ARBA00022729"/>
    </source>
</evidence>
<dbReference type="InterPro" id="IPR025887">
    <property type="entry name" value="Glyco_hydro_31_N_dom"/>
</dbReference>
<dbReference type="PANTHER" id="PTHR22762:SF133">
    <property type="entry name" value="P-TYPE DOMAIN-CONTAINING PROTEIN"/>
    <property type="match status" value="1"/>
</dbReference>
<evidence type="ECO:0000256" key="1">
    <source>
        <dbReference type="ARBA" id="ARBA00007806"/>
    </source>
</evidence>
<evidence type="ECO:0000259" key="9">
    <source>
        <dbReference type="Pfam" id="PF01055"/>
    </source>
</evidence>
<evidence type="ECO:0000256" key="5">
    <source>
        <dbReference type="ARBA" id="ARBA00023295"/>
    </source>
</evidence>
<dbReference type="SUPFAM" id="SSF51445">
    <property type="entry name" value="(Trans)glycosidases"/>
    <property type="match status" value="1"/>
</dbReference>
<keyword evidence="8" id="KW-0472">Membrane</keyword>
<dbReference type="FunFam" id="2.60.40.1180:FF:000044">
    <property type="entry name" value="Alpha-glucosidase 1"/>
    <property type="match status" value="1"/>
</dbReference>
<evidence type="ECO:0000256" key="7">
    <source>
        <dbReference type="RuleBase" id="RU361185"/>
    </source>
</evidence>
<feature type="domain" description="Glycosyl hydrolase family 31 C-terminal" evidence="11">
    <location>
        <begin position="710"/>
        <end position="797"/>
    </location>
</feature>
<dbReference type="CDD" id="cd06602">
    <property type="entry name" value="GH31_MGAM_SI_GAA"/>
    <property type="match status" value="1"/>
</dbReference>
<dbReference type="CDD" id="cd14752">
    <property type="entry name" value="GH31_N"/>
    <property type="match status" value="1"/>
</dbReference>
<name>A0A8T0ICQ8_CERPU</name>
<keyword evidence="13" id="KW-1185">Reference proteome</keyword>
<comment type="similarity">
    <text evidence="1 7">Belongs to the glycosyl hydrolase 31 family.</text>
</comment>
<dbReference type="GO" id="GO:0030246">
    <property type="term" value="F:carbohydrate binding"/>
    <property type="evidence" value="ECO:0007669"/>
    <property type="project" value="InterPro"/>
</dbReference>
<dbReference type="Proteomes" id="UP000822688">
    <property type="component" value="Chromosome 4"/>
</dbReference>
<accession>A0A8T0ICQ8</accession>
<dbReference type="PANTHER" id="PTHR22762">
    <property type="entry name" value="ALPHA-GLUCOSIDASE"/>
    <property type="match status" value="1"/>
</dbReference>
<evidence type="ECO:0000256" key="3">
    <source>
        <dbReference type="ARBA" id="ARBA00022801"/>
    </source>
</evidence>
<dbReference type="GO" id="GO:0004553">
    <property type="term" value="F:hydrolase activity, hydrolyzing O-glycosyl compounds"/>
    <property type="evidence" value="ECO:0007669"/>
    <property type="project" value="InterPro"/>
</dbReference>
<evidence type="ECO:0000313" key="13">
    <source>
        <dbReference type="Proteomes" id="UP000822688"/>
    </source>
</evidence>
<dbReference type="SUPFAM" id="SSF51011">
    <property type="entry name" value="Glycosyl hydrolase domain"/>
    <property type="match status" value="1"/>
</dbReference>
<evidence type="ECO:0000256" key="8">
    <source>
        <dbReference type="SAM" id="Phobius"/>
    </source>
</evidence>
<dbReference type="Gene3D" id="2.60.40.1760">
    <property type="entry name" value="glycosyl hydrolase (family 31)"/>
    <property type="match status" value="1"/>
</dbReference>